<dbReference type="GO" id="GO:0005634">
    <property type="term" value="C:nucleus"/>
    <property type="evidence" value="ECO:0007669"/>
    <property type="project" value="UniProtKB-SubCell"/>
</dbReference>
<evidence type="ECO:0000259" key="8">
    <source>
        <dbReference type="Pfam" id="PF13359"/>
    </source>
</evidence>
<evidence type="ECO:0000256" key="1">
    <source>
        <dbReference type="ARBA" id="ARBA00001968"/>
    </source>
</evidence>
<accession>A0A6A5A582</accession>
<comment type="similarity">
    <text evidence="3">Belongs to the HARBI1 family.</text>
</comment>
<evidence type="ECO:0000313" key="9">
    <source>
        <dbReference type="EMBL" id="KAF0736938.1"/>
    </source>
</evidence>
<sequence length="204" mass="23992">MNVLAACDFDLNFTYVMAGWEGTAGDGKLYDAALRKGLRIDEDKYDIMDSGFALTTKSLTPYRGKRYHLKEFARGRRRPQTKEELFNLRHAQLRNVVERIFGVLKKRFPVLVTAVEYDYKFQVDLVLALCMLHNFIRRHGHDTIEQEVADEVRRQNEEHMGPNDVPLFSEALESSEAKMWRDQIAQDMWNQYRSTQRARRNRNS</sequence>
<name>A0A6A5A582_APHAT</name>
<organism evidence="9 10">
    <name type="scientific">Aphanomyces astaci</name>
    <name type="common">Crayfish plague agent</name>
    <dbReference type="NCBI Taxonomy" id="112090"/>
    <lineage>
        <taxon>Eukaryota</taxon>
        <taxon>Sar</taxon>
        <taxon>Stramenopiles</taxon>
        <taxon>Oomycota</taxon>
        <taxon>Saprolegniomycetes</taxon>
        <taxon>Saprolegniales</taxon>
        <taxon>Verrucalvaceae</taxon>
        <taxon>Aphanomyces</taxon>
    </lineage>
</organism>
<dbReference type="GO" id="GO:0004518">
    <property type="term" value="F:nuclease activity"/>
    <property type="evidence" value="ECO:0007669"/>
    <property type="project" value="UniProtKB-KW"/>
</dbReference>
<dbReference type="InterPro" id="IPR027806">
    <property type="entry name" value="HARBI1_dom"/>
</dbReference>
<dbReference type="AlphaFoldDB" id="A0A6A5A582"/>
<dbReference type="GO" id="GO:0016787">
    <property type="term" value="F:hydrolase activity"/>
    <property type="evidence" value="ECO:0007669"/>
    <property type="project" value="UniProtKB-KW"/>
</dbReference>
<dbReference type="EMBL" id="VJMI01014809">
    <property type="protein sequence ID" value="KAF0736938.1"/>
    <property type="molecule type" value="Genomic_DNA"/>
</dbReference>
<evidence type="ECO:0000256" key="5">
    <source>
        <dbReference type="ARBA" id="ARBA00022723"/>
    </source>
</evidence>
<keyword evidence="7" id="KW-0539">Nucleus</keyword>
<dbReference type="Pfam" id="PF13359">
    <property type="entry name" value="DDE_Tnp_4"/>
    <property type="match status" value="1"/>
</dbReference>
<dbReference type="Proteomes" id="UP000469452">
    <property type="component" value="Unassembled WGS sequence"/>
</dbReference>
<evidence type="ECO:0000313" key="10">
    <source>
        <dbReference type="Proteomes" id="UP000469452"/>
    </source>
</evidence>
<feature type="domain" description="DDE Tnp4" evidence="8">
    <location>
        <begin position="1"/>
        <end position="134"/>
    </location>
</feature>
<gene>
    <name evidence="9" type="ORF">AaE_008962</name>
</gene>
<reference evidence="9 10" key="1">
    <citation type="submission" date="2019-06" db="EMBL/GenBank/DDBJ databases">
        <title>Genomics analysis of Aphanomyces spp. identifies a new class of oomycete effector associated with host adaptation.</title>
        <authorList>
            <person name="Gaulin E."/>
        </authorList>
    </citation>
    <scope>NUCLEOTIDE SEQUENCE [LARGE SCALE GENOMIC DNA]</scope>
    <source>
        <strain evidence="9 10">E</strain>
    </source>
</reference>
<evidence type="ECO:0000256" key="2">
    <source>
        <dbReference type="ARBA" id="ARBA00004123"/>
    </source>
</evidence>
<protein>
    <recommendedName>
        <fullName evidence="8">DDE Tnp4 domain-containing protein</fullName>
    </recommendedName>
</protein>
<dbReference type="VEuPathDB" id="FungiDB:H257_07167"/>
<keyword evidence="4" id="KW-0540">Nuclease</keyword>
<keyword evidence="6" id="KW-0378">Hydrolase</keyword>
<comment type="caution">
    <text evidence="9">The sequence shown here is derived from an EMBL/GenBank/DDBJ whole genome shotgun (WGS) entry which is preliminary data.</text>
</comment>
<dbReference type="InterPro" id="IPR045249">
    <property type="entry name" value="HARBI1-like"/>
</dbReference>
<dbReference type="PANTHER" id="PTHR22930">
    <property type="match status" value="1"/>
</dbReference>
<comment type="cofactor">
    <cofactor evidence="1">
        <name>a divalent metal cation</name>
        <dbReference type="ChEBI" id="CHEBI:60240"/>
    </cofactor>
</comment>
<evidence type="ECO:0000256" key="7">
    <source>
        <dbReference type="ARBA" id="ARBA00023242"/>
    </source>
</evidence>
<evidence type="ECO:0000256" key="3">
    <source>
        <dbReference type="ARBA" id="ARBA00006958"/>
    </source>
</evidence>
<comment type="subcellular location">
    <subcellularLocation>
        <location evidence="2">Nucleus</location>
    </subcellularLocation>
</comment>
<proteinExistence type="inferred from homology"/>
<keyword evidence="5" id="KW-0479">Metal-binding</keyword>
<dbReference type="GO" id="GO:0046872">
    <property type="term" value="F:metal ion binding"/>
    <property type="evidence" value="ECO:0007669"/>
    <property type="project" value="UniProtKB-KW"/>
</dbReference>
<evidence type="ECO:0000256" key="6">
    <source>
        <dbReference type="ARBA" id="ARBA00022801"/>
    </source>
</evidence>
<dbReference type="PANTHER" id="PTHR22930:SF259">
    <property type="entry name" value="OS08G0106900 PROTEIN"/>
    <property type="match status" value="1"/>
</dbReference>
<evidence type="ECO:0000256" key="4">
    <source>
        <dbReference type="ARBA" id="ARBA00022722"/>
    </source>
</evidence>